<dbReference type="Proteomes" id="UP001176961">
    <property type="component" value="Unassembled WGS sequence"/>
</dbReference>
<dbReference type="EMBL" id="CATQJL010000001">
    <property type="protein sequence ID" value="CAJ0589714.1"/>
    <property type="molecule type" value="Genomic_DNA"/>
</dbReference>
<gene>
    <name evidence="1" type="ORF">CYNAS_LOCUS1697</name>
</gene>
<keyword evidence="2" id="KW-1185">Reference proteome</keyword>
<accession>A0AA36DNK6</accession>
<protein>
    <submittedName>
        <fullName evidence="1">Uncharacterized protein</fullName>
    </submittedName>
</protein>
<evidence type="ECO:0000313" key="1">
    <source>
        <dbReference type="EMBL" id="CAJ0589714.1"/>
    </source>
</evidence>
<dbReference type="AlphaFoldDB" id="A0AA36DNK6"/>
<organism evidence="1 2">
    <name type="scientific">Cylicocyclus nassatus</name>
    <name type="common">Nematode worm</name>
    <dbReference type="NCBI Taxonomy" id="53992"/>
    <lineage>
        <taxon>Eukaryota</taxon>
        <taxon>Metazoa</taxon>
        <taxon>Ecdysozoa</taxon>
        <taxon>Nematoda</taxon>
        <taxon>Chromadorea</taxon>
        <taxon>Rhabditida</taxon>
        <taxon>Rhabditina</taxon>
        <taxon>Rhabditomorpha</taxon>
        <taxon>Strongyloidea</taxon>
        <taxon>Strongylidae</taxon>
        <taxon>Cylicocyclus</taxon>
    </lineage>
</organism>
<proteinExistence type="predicted"/>
<sequence>MHSFRFSFVPVLDGGVPCFTPDGDHPIVDVSRLMSLITFARSSTTVNLPPQAPFPNRKRRPMKVMISNEDNFVPKRRLMTVIKKKVKKEDTKEAEAKENVFDDICNLE</sequence>
<reference evidence="1" key="1">
    <citation type="submission" date="2023-07" db="EMBL/GenBank/DDBJ databases">
        <authorList>
            <consortium name="CYATHOMIX"/>
        </authorList>
    </citation>
    <scope>NUCLEOTIDE SEQUENCE</scope>
    <source>
        <strain evidence="1">N/A</strain>
    </source>
</reference>
<comment type="caution">
    <text evidence="1">The sequence shown here is derived from an EMBL/GenBank/DDBJ whole genome shotgun (WGS) entry which is preliminary data.</text>
</comment>
<name>A0AA36DNK6_CYLNA</name>
<evidence type="ECO:0000313" key="2">
    <source>
        <dbReference type="Proteomes" id="UP001176961"/>
    </source>
</evidence>